<sequence length="255" mass="28236">MGYNFIPSSILISSLLIQTAFSSIQDSKLSHSCTDTPKRNPTFNTNLNQVLTNLTHSAPPNYGFSTAYASSGKYTDCVFGLALCRRDVPKDNCTACLSNAKDNITRDCPTSRRAAIWYDYCFLKFADYSFYGQIDTLNTYTMKSDENAPHPQKFYNKAIGLLRRLSNQTGDAEGMFAKGHVSFGNLAIYTMAQCTRDISKDDCRTCLGSAVDKLPGISIINKTGEVETIPLGGRSFTGSCFVRYEIKPFLITNDD</sequence>
<accession>A0A830CXR2</accession>
<organism evidence="8 9">
    <name type="scientific">Phtheirospermum japonicum</name>
    <dbReference type="NCBI Taxonomy" id="374723"/>
    <lineage>
        <taxon>Eukaryota</taxon>
        <taxon>Viridiplantae</taxon>
        <taxon>Streptophyta</taxon>
        <taxon>Embryophyta</taxon>
        <taxon>Tracheophyta</taxon>
        <taxon>Spermatophyta</taxon>
        <taxon>Magnoliopsida</taxon>
        <taxon>eudicotyledons</taxon>
        <taxon>Gunneridae</taxon>
        <taxon>Pentapetalae</taxon>
        <taxon>asterids</taxon>
        <taxon>lamiids</taxon>
        <taxon>Lamiales</taxon>
        <taxon>Orobanchaceae</taxon>
        <taxon>Orobanchaceae incertae sedis</taxon>
        <taxon>Phtheirospermum</taxon>
    </lineage>
</organism>
<keyword evidence="4" id="KW-0677">Repeat</keyword>
<evidence type="ECO:0000259" key="7">
    <source>
        <dbReference type="PROSITE" id="PS51473"/>
    </source>
</evidence>
<name>A0A830CXR2_9LAMI</name>
<dbReference type="AlphaFoldDB" id="A0A830CXR2"/>
<evidence type="ECO:0000256" key="4">
    <source>
        <dbReference type="ARBA" id="ARBA00022737"/>
    </source>
</evidence>
<evidence type="ECO:0000256" key="6">
    <source>
        <dbReference type="SAM" id="SignalP"/>
    </source>
</evidence>
<evidence type="ECO:0000256" key="3">
    <source>
        <dbReference type="ARBA" id="ARBA00022729"/>
    </source>
</evidence>
<evidence type="ECO:0000313" key="8">
    <source>
        <dbReference type="EMBL" id="GFQ00664.1"/>
    </source>
</evidence>
<keyword evidence="2" id="KW-0964">Secreted</keyword>
<evidence type="ECO:0000256" key="2">
    <source>
        <dbReference type="ARBA" id="ARBA00022525"/>
    </source>
</evidence>
<comment type="caution">
    <text evidence="8">The sequence shown here is derived from an EMBL/GenBank/DDBJ whole genome shotgun (WGS) entry which is preliminary data.</text>
</comment>
<dbReference type="InterPro" id="IPR002902">
    <property type="entry name" value="GNK2"/>
</dbReference>
<protein>
    <submittedName>
        <fullName evidence="8">Cysteine-rich repeat secretory protein 38</fullName>
    </submittedName>
</protein>
<proteinExistence type="inferred from homology"/>
<keyword evidence="3 6" id="KW-0732">Signal</keyword>
<evidence type="ECO:0000256" key="5">
    <source>
        <dbReference type="ARBA" id="ARBA00038515"/>
    </source>
</evidence>
<comment type="similarity">
    <text evidence="5">Belongs to the cysteine-rich repeat secretory protein family.</text>
</comment>
<dbReference type="OrthoDB" id="911609at2759"/>
<gene>
    <name evidence="8" type="ORF">PHJA_002210300</name>
</gene>
<dbReference type="Pfam" id="PF01657">
    <property type="entry name" value="Stress-antifung"/>
    <property type="match status" value="2"/>
</dbReference>
<dbReference type="GO" id="GO:0005576">
    <property type="term" value="C:extracellular region"/>
    <property type="evidence" value="ECO:0007669"/>
    <property type="project" value="UniProtKB-SubCell"/>
</dbReference>
<dbReference type="PANTHER" id="PTHR32411">
    <property type="entry name" value="CYSTEINE-RICH REPEAT SECRETORY PROTEIN 38-RELATED"/>
    <property type="match status" value="1"/>
</dbReference>
<feature type="domain" description="Gnk2-homologous" evidence="7">
    <location>
        <begin position="25"/>
        <end position="130"/>
    </location>
</feature>
<feature type="domain" description="Gnk2-homologous" evidence="7">
    <location>
        <begin position="136"/>
        <end position="249"/>
    </location>
</feature>
<evidence type="ECO:0000313" key="9">
    <source>
        <dbReference type="Proteomes" id="UP000653305"/>
    </source>
</evidence>
<dbReference type="Proteomes" id="UP000653305">
    <property type="component" value="Unassembled WGS sequence"/>
</dbReference>
<dbReference type="EMBL" id="BMAC01000637">
    <property type="protein sequence ID" value="GFQ00664.1"/>
    <property type="molecule type" value="Genomic_DNA"/>
</dbReference>
<keyword evidence="9" id="KW-1185">Reference proteome</keyword>
<dbReference type="InterPro" id="IPR038408">
    <property type="entry name" value="GNK2_sf"/>
</dbReference>
<reference evidence="8" key="1">
    <citation type="submission" date="2020-07" db="EMBL/GenBank/DDBJ databases">
        <title>Ethylene signaling mediates host invasion by parasitic plants.</title>
        <authorList>
            <person name="Yoshida S."/>
        </authorList>
    </citation>
    <scope>NUCLEOTIDE SEQUENCE</scope>
    <source>
        <strain evidence="8">Okayama</strain>
    </source>
</reference>
<feature type="chain" id="PRO_5032619307" evidence="6">
    <location>
        <begin position="23"/>
        <end position="255"/>
    </location>
</feature>
<feature type="signal peptide" evidence="6">
    <location>
        <begin position="1"/>
        <end position="22"/>
    </location>
</feature>
<evidence type="ECO:0000256" key="1">
    <source>
        <dbReference type="ARBA" id="ARBA00004613"/>
    </source>
</evidence>
<dbReference type="Gene3D" id="3.30.430.20">
    <property type="entry name" value="Gnk2 domain, C-X8-C-X2-C motif"/>
    <property type="match status" value="2"/>
</dbReference>
<dbReference type="CDD" id="cd23509">
    <property type="entry name" value="Gnk2-like"/>
    <property type="match status" value="2"/>
</dbReference>
<dbReference type="PANTHER" id="PTHR32411:SF43">
    <property type="entry name" value="CYSTEINE-RICH REPEAT SECRETORY PROTEIN 38"/>
    <property type="match status" value="1"/>
</dbReference>
<dbReference type="InterPro" id="IPR050581">
    <property type="entry name" value="CRR_secretory_protein"/>
</dbReference>
<comment type="subcellular location">
    <subcellularLocation>
        <location evidence="1">Secreted</location>
    </subcellularLocation>
</comment>
<dbReference type="PROSITE" id="PS51473">
    <property type="entry name" value="GNK2"/>
    <property type="match status" value="2"/>
</dbReference>